<evidence type="ECO:0000313" key="4">
    <source>
        <dbReference type="Proteomes" id="UP001589716"/>
    </source>
</evidence>
<protein>
    <submittedName>
        <fullName evidence="3">MFS transporter</fullName>
    </submittedName>
</protein>
<feature type="transmembrane region" description="Helical" evidence="2">
    <location>
        <begin position="250"/>
        <end position="268"/>
    </location>
</feature>
<evidence type="ECO:0000256" key="1">
    <source>
        <dbReference type="SAM" id="MobiDB-lite"/>
    </source>
</evidence>
<feature type="transmembrane region" description="Helical" evidence="2">
    <location>
        <begin position="33"/>
        <end position="56"/>
    </location>
</feature>
<evidence type="ECO:0000256" key="2">
    <source>
        <dbReference type="SAM" id="Phobius"/>
    </source>
</evidence>
<accession>A0ABV5QW38</accession>
<dbReference type="InterPro" id="IPR036259">
    <property type="entry name" value="MFS_trans_sf"/>
</dbReference>
<keyword evidence="4" id="KW-1185">Reference proteome</keyword>
<dbReference type="Gene3D" id="1.20.1250.20">
    <property type="entry name" value="MFS general substrate transporter like domains"/>
    <property type="match status" value="1"/>
</dbReference>
<feature type="region of interest" description="Disordered" evidence="1">
    <location>
        <begin position="563"/>
        <end position="582"/>
    </location>
</feature>
<sequence>MTYRAVLGARHVVRLLAGTLTGRMPSGMVPVALVLWVTAGGGSLAAASTLAAVYGLTSGLTQPVKGRLMDRHGQTHVSTPAAVVANGSLLALPAIGPDGHLALVTAAVALAGLASPPLESGLRTLWPTVVTNSGQRKVVQALDTGSQGLLYVTGPLLATWLATTYGADVALWITALLGMLGATVVLTSEPSRTWRAGRGDTKEPARPGRLMSSGLVLLCTGLSGIGFALGALTVWAAAMAEAHHADRLTGVLPAAFSAGSFLGGLLYARLPRRLPPGTQLVCATAMFAVGWLPLLAQPEPRTAIFTAALPGLFLTMVITSGFDTVDALTPASRATEAYAWLILAVGTGQAAGTVLAGRFVGHLLGLSALPAAGAFLAVAVLTLSRPVLGSRRLGRHRRTTSASPASSHFPLDEGESFMPVKTVWTVAHSCGHEVTHDLSDRAADRRARFARWLAGRVCTDCWKASRDADTAAKEQWLTARRAEEQAAAREWTERFDMPLLEGPERALEWGERCRFQLVTAAYTALVTEGIWGEADWAVLEEKIRTVTRAGWWIDQREAEGTELPELLDAATSEDIGTENPYR</sequence>
<feature type="transmembrane region" description="Helical" evidence="2">
    <location>
        <begin position="337"/>
        <end position="357"/>
    </location>
</feature>
<feature type="transmembrane region" description="Helical" evidence="2">
    <location>
        <begin position="280"/>
        <end position="296"/>
    </location>
</feature>
<proteinExistence type="predicted"/>
<dbReference type="PANTHER" id="PTHR23542">
    <property type="match status" value="1"/>
</dbReference>
<keyword evidence="2" id="KW-0472">Membrane</keyword>
<feature type="transmembrane region" description="Helical" evidence="2">
    <location>
        <begin position="302"/>
        <end position="325"/>
    </location>
</feature>
<dbReference type="SUPFAM" id="SSF103473">
    <property type="entry name" value="MFS general substrate transporter"/>
    <property type="match status" value="1"/>
</dbReference>
<feature type="transmembrane region" description="Helical" evidence="2">
    <location>
        <begin position="169"/>
        <end position="188"/>
    </location>
</feature>
<dbReference type="Proteomes" id="UP001589716">
    <property type="component" value="Unassembled WGS sequence"/>
</dbReference>
<dbReference type="Pfam" id="PF07690">
    <property type="entry name" value="MFS_1"/>
    <property type="match status" value="1"/>
</dbReference>
<evidence type="ECO:0000313" key="3">
    <source>
        <dbReference type="EMBL" id="MFB9556861.1"/>
    </source>
</evidence>
<dbReference type="InterPro" id="IPR011701">
    <property type="entry name" value="MFS"/>
</dbReference>
<dbReference type="PANTHER" id="PTHR23542:SF1">
    <property type="entry name" value="MAJOR FACILITATOR SUPERFAMILY (MFS) PROFILE DOMAIN-CONTAINING PROTEIN"/>
    <property type="match status" value="1"/>
</dbReference>
<feature type="transmembrane region" description="Helical" evidence="2">
    <location>
        <begin position="215"/>
        <end position="238"/>
    </location>
</feature>
<feature type="transmembrane region" description="Helical" evidence="2">
    <location>
        <begin position="363"/>
        <end position="388"/>
    </location>
</feature>
<organism evidence="3 4">
    <name type="scientific">Streptomyces roseoviridis</name>
    <dbReference type="NCBI Taxonomy" id="67361"/>
    <lineage>
        <taxon>Bacteria</taxon>
        <taxon>Bacillati</taxon>
        <taxon>Actinomycetota</taxon>
        <taxon>Actinomycetes</taxon>
        <taxon>Kitasatosporales</taxon>
        <taxon>Streptomycetaceae</taxon>
        <taxon>Streptomyces</taxon>
    </lineage>
</organism>
<keyword evidence="2" id="KW-0812">Transmembrane</keyword>
<dbReference type="RefSeq" id="WP_345484693.1">
    <property type="nucleotide sequence ID" value="NZ_BAAAWU010000001.1"/>
</dbReference>
<comment type="caution">
    <text evidence="3">The sequence shown here is derived from an EMBL/GenBank/DDBJ whole genome shotgun (WGS) entry which is preliminary data.</text>
</comment>
<reference evidence="3 4" key="1">
    <citation type="submission" date="2024-09" db="EMBL/GenBank/DDBJ databases">
        <authorList>
            <person name="Sun Q."/>
            <person name="Mori K."/>
        </authorList>
    </citation>
    <scope>NUCLEOTIDE SEQUENCE [LARGE SCALE GENOMIC DNA]</scope>
    <source>
        <strain evidence="3 4">JCM 4414</strain>
    </source>
</reference>
<keyword evidence="2" id="KW-1133">Transmembrane helix</keyword>
<dbReference type="EMBL" id="JBHMCT010000013">
    <property type="protein sequence ID" value="MFB9556861.1"/>
    <property type="molecule type" value="Genomic_DNA"/>
</dbReference>
<name>A0ABV5QW38_9ACTN</name>
<gene>
    <name evidence="3" type="ORF">ACFFTP_22045</name>
</gene>